<dbReference type="STRING" id="290397.Adeh_1837"/>
<organism evidence="1 2">
    <name type="scientific">Anaeromyxobacter dehalogenans (strain 2CP-C)</name>
    <dbReference type="NCBI Taxonomy" id="290397"/>
    <lineage>
        <taxon>Bacteria</taxon>
        <taxon>Pseudomonadati</taxon>
        <taxon>Myxococcota</taxon>
        <taxon>Myxococcia</taxon>
        <taxon>Myxococcales</taxon>
        <taxon>Cystobacterineae</taxon>
        <taxon>Anaeromyxobacteraceae</taxon>
        <taxon>Anaeromyxobacter</taxon>
    </lineage>
</organism>
<dbReference type="AlphaFoldDB" id="Q2IIX6"/>
<name>Q2IIX6_ANADE</name>
<evidence type="ECO:0000313" key="2">
    <source>
        <dbReference type="Proteomes" id="UP000001935"/>
    </source>
</evidence>
<evidence type="ECO:0000313" key="1">
    <source>
        <dbReference type="EMBL" id="ABC81609.1"/>
    </source>
</evidence>
<sequence>MTRKQAAALAQLVEVLKPRELQVLFTYCDRAFWETDALIRGTSGDAVMRRVLERRARLLVTARRLALKKLGGAVPDGGGSNDRA</sequence>
<dbReference type="KEGG" id="ade:Adeh_1837"/>
<protein>
    <submittedName>
        <fullName evidence="1">Uncharacterized protein</fullName>
    </submittedName>
</protein>
<accession>Q2IIX6</accession>
<dbReference type="EMBL" id="CP000251">
    <property type="protein sequence ID" value="ABC81609.1"/>
    <property type="molecule type" value="Genomic_DNA"/>
</dbReference>
<proteinExistence type="predicted"/>
<gene>
    <name evidence="1" type="ordered locus">Adeh_1837</name>
</gene>
<dbReference type="RefSeq" id="WP_011420892.1">
    <property type="nucleotide sequence ID" value="NC_007760.1"/>
</dbReference>
<dbReference type="Proteomes" id="UP000001935">
    <property type="component" value="Chromosome"/>
</dbReference>
<dbReference type="HOGENOM" id="CLU_2520355_0_0_7"/>
<reference evidence="1 2" key="1">
    <citation type="submission" date="2006-01" db="EMBL/GenBank/DDBJ databases">
        <title>Complete sequence of Anaeromyxobacter dehalogenans 2CP-C.</title>
        <authorList>
            <consortium name="US DOE Joint Genome Institute"/>
            <person name="Copeland A."/>
            <person name="Lucas S."/>
            <person name="Lapidus A."/>
            <person name="Barry K."/>
            <person name="Detter J.C."/>
            <person name="Glavina T."/>
            <person name="Hammon N."/>
            <person name="Israni S."/>
            <person name="Pitluck S."/>
            <person name="Brettin T."/>
            <person name="Bruce D."/>
            <person name="Han C."/>
            <person name="Tapia R."/>
            <person name="Gilna P."/>
            <person name="Kiss H."/>
            <person name="Schmutz J."/>
            <person name="Larimer F."/>
            <person name="Land M."/>
            <person name="Kyrpides N."/>
            <person name="Anderson I."/>
            <person name="Sanford R.A."/>
            <person name="Ritalahti K.M."/>
            <person name="Thomas H.S."/>
            <person name="Kirby J.R."/>
            <person name="Zhulin I.B."/>
            <person name="Loeffler F.E."/>
            <person name="Richardson P."/>
        </authorList>
    </citation>
    <scope>NUCLEOTIDE SEQUENCE [LARGE SCALE GENOMIC DNA]</scope>
    <source>
        <strain evidence="1 2">2CP-C</strain>
    </source>
</reference>